<name>A0A423W075_CYTCH</name>
<proteinExistence type="predicted"/>
<evidence type="ECO:0000313" key="2">
    <source>
        <dbReference type="Proteomes" id="UP000284375"/>
    </source>
</evidence>
<reference evidence="1 2" key="1">
    <citation type="submission" date="2015-09" db="EMBL/GenBank/DDBJ databases">
        <title>Host preference determinants of Valsa canker pathogens revealed by comparative genomics.</title>
        <authorList>
            <person name="Yin Z."/>
            <person name="Huang L."/>
        </authorList>
    </citation>
    <scope>NUCLEOTIDE SEQUENCE [LARGE SCALE GENOMIC DNA]</scope>
    <source>
        <strain evidence="1 2">YSFL</strain>
    </source>
</reference>
<keyword evidence="2" id="KW-1185">Reference proteome</keyword>
<accession>A0A423W075</accession>
<gene>
    <name evidence="1" type="ORF">VSDG_05526</name>
</gene>
<protein>
    <submittedName>
        <fullName evidence="1">Uncharacterized protein</fullName>
    </submittedName>
</protein>
<dbReference type="Proteomes" id="UP000284375">
    <property type="component" value="Unassembled WGS sequence"/>
</dbReference>
<comment type="caution">
    <text evidence="1">The sequence shown here is derived from an EMBL/GenBank/DDBJ whole genome shotgun (WGS) entry which is preliminary data.</text>
</comment>
<sequence>MHAQTQKSGRPGDPRAIQWSLRSTFFMSQVCDEEAKEIGPDSSEDEHWGRVLQGMSAVSAVGE</sequence>
<organism evidence="1 2">
    <name type="scientific">Cytospora chrysosperma</name>
    <name type="common">Cytospora canker fungus</name>
    <name type="synonym">Sphaeria chrysosperma</name>
    <dbReference type="NCBI Taxonomy" id="252740"/>
    <lineage>
        <taxon>Eukaryota</taxon>
        <taxon>Fungi</taxon>
        <taxon>Dikarya</taxon>
        <taxon>Ascomycota</taxon>
        <taxon>Pezizomycotina</taxon>
        <taxon>Sordariomycetes</taxon>
        <taxon>Sordariomycetidae</taxon>
        <taxon>Diaporthales</taxon>
        <taxon>Cytosporaceae</taxon>
        <taxon>Cytospora</taxon>
    </lineage>
</organism>
<evidence type="ECO:0000313" key="1">
    <source>
        <dbReference type="EMBL" id="ROV96699.1"/>
    </source>
</evidence>
<dbReference type="EMBL" id="LJZO01000019">
    <property type="protein sequence ID" value="ROV96699.1"/>
    <property type="molecule type" value="Genomic_DNA"/>
</dbReference>
<dbReference type="AlphaFoldDB" id="A0A423W075"/>